<dbReference type="AlphaFoldDB" id="A0A8D8QQB5"/>
<protein>
    <submittedName>
        <fullName evidence="2">Uncharacterized protein</fullName>
    </submittedName>
</protein>
<dbReference type="EMBL" id="HBUF01090566">
    <property type="protein sequence ID" value="CAG6635594.1"/>
    <property type="molecule type" value="Transcribed_RNA"/>
</dbReference>
<dbReference type="EMBL" id="HBUF01090567">
    <property type="protein sequence ID" value="CAG6635595.1"/>
    <property type="molecule type" value="Transcribed_RNA"/>
</dbReference>
<proteinExistence type="predicted"/>
<organism evidence="2">
    <name type="scientific">Cacopsylla melanoneura</name>
    <dbReference type="NCBI Taxonomy" id="428564"/>
    <lineage>
        <taxon>Eukaryota</taxon>
        <taxon>Metazoa</taxon>
        <taxon>Ecdysozoa</taxon>
        <taxon>Arthropoda</taxon>
        <taxon>Hexapoda</taxon>
        <taxon>Insecta</taxon>
        <taxon>Pterygota</taxon>
        <taxon>Neoptera</taxon>
        <taxon>Paraneoptera</taxon>
        <taxon>Hemiptera</taxon>
        <taxon>Sternorrhyncha</taxon>
        <taxon>Psylloidea</taxon>
        <taxon>Psyllidae</taxon>
        <taxon>Psyllinae</taxon>
        <taxon>Cacopsylla</taxon>
    </lineage>
</organism>
<sequence>MFRSATVLSCLLGVCLVSQVQGSIVKGVKGSHHAASWKTNHFHPGKMLKRSTGDMNPREGILLRQLPSGDTRLTGEGMLRQIPSDVTYETRQFPGREAMHPGQLPQGRTIGPIMDQISHGIADGLATGLSTGISSGVTNAVYALPNAISGTIQNVKQGQLGGGGLYAGGAQYGGGGLYNGGAQYGGASYLSPIKGGSLSFGSPSISLSSGLGHGTPYASYSKPYPGFAMSPSFSTGFSGRAGSGDALIVATYEEMSYSSMKT</sequence>
<accession>A0A8D8QQB5</accession>
<keyword evidence="1" id="KW-0732">Signal</keyword>
<name>A0A8D8QQB5_9HEMI</name>
<feature type="chain" id="PRO_5036428579" evidence="1">
    <location>
        <begin position="23"/>
        <end position="262"/>
    </location>
</feature>
<evidence type="ECO:0000313" key="2">
    <source>
        <dbReference type="EMBL" id="CAG6635595.1"/>
    </source>
</evidence>
<evidence type="ECO:0000256" key="1">
    <source>
        <dbReference type="SAM" id="SignalP"/>
    </source>
</evidence>
<feature type="signal peptide" evidence="1">
    <location>
        <begin position="1"/>
        <end position="22"/>
    </location>
</feature>
<reference evidence="2" key="1">
    <citation type="submission" date="2021-05" db="EMBL/GenBank/DDBJ databases">
        <authorList>
            <person name="Alioto T."/>
            <person name="Alioto T."/>
            <person name="Gomez Garrido J."/>
        </authorList>
    </citation>
    <scope>NUCLEOTIDE SEQUENCE</scope>
</reference>